<feature type="compositionally biased region" description="Polar residues" evidence="1">
    <location>
        <begin position="126"/>
        <end position="138"/>
    </location>
</feature>
<evidence type="ECO:0000259" key="2">
    <source>
        <dbReference type="Pfam" id="PF12110"/>
    </source>
</evidence>
<feature type="compositionally biased region" description="Low complexity" evidence="1">
    <location>
        <begin position="151"/>
        <end position="169"/>
    </location>
</feature>
<proteinExistence type="predicted"/>
<dbReference type="InterPro" id="IPR021967">
    <property type="entry name" value="Nup98_C"/>
</dbReference>
<sequence>MVRIGLIADDDLSDDELEEEIIAEERTKQDRFGGIFRLAAPRDDEDLPSTPNEERLTYSPGGLFTCGDFAVDRSGRGDTRRENMGLSAQMGIESPSPGTRLALSPQAGYSSPSSGSRRRRRIRSSPLVSIESSYNNALPPTPSNHQHEKSTNSFTSSSSQKTPPSLAQNRQRKRQRRSSAAARERSRRSTHTIDLTNEALIECTELLKSAHVALGAKPKPLASHARDYGLSFGRSFRASISITGCVASSCGTKIKLRRLRFIQVPSAPFELMAKMFPPTEKNFSHLILSSESRQLEALTERYAKLAVYQDSRLAVVWNLVMALWFSALDDIQGGNISPPSMVDRRSACARDRRFEAVAAWFAQRVKDNTIHDIDIGQKQNSHVLVQKIFELLCQRRVDEAASACASAGKTRLALLVASSGDAAAKRSLGLELERLEQNTTDAESALLARVVGACAGRLELEDELGRLGAQLPWPKRFGLHLWYQRKPGESLSRALRSYDLAVSTGAAEAPTNARLESSYPIPQKIHDEQQKFSNEFAVEYRLIQLACALGSNTFGDDYPCQVLDEVLPRLLNPFAIGRCAGDAAFAWPLLLVLEAAQRGFGPMANVRDLLARLADTLIFQLLCEKRVNEALFVIAVSFPIESQRTRLAKQLLDRFPDIDQSMNQTNDQKFIRAVVRPPESWVYAARALDLRHRGDWPAETTALLKAHHFSAAHESLLRNAATSRALFADANKVRPLLEALANDFFETPDTPPEEREAWQHGAGFFLDYLRFLDRLHDDTSNALSSRDTLSQLRTTCDKLKKRISTFPTSAKVSNTPVFTTNSISIGAGTGLTAAIHTNLEAASKQYIFSDIATTDLALAKSLDKSIGAGDPNILNELTHADALAPSARRVIIDDLATDLLS</sequence>
<evidence type="ECO:0000256" key="1">
    <source>
        <dbReference type="SAM" id="MobiDB-lite"/>
    </source>
</evidence>
<organism evidence="3">
    <name type="scientific">Aureoumbra lagunensis</name>
    <dbReference type="NCBI Taxonomy" id="44058"/>
    <lineage>
        <taxon>Eukaryota</taxon>
        <taxon>Sar</taxon>
        <taxon>Stramenopiles</taxon>
        <taxon>Ochrophyta</taxon>
        <taxon>Pelagophyceae</taxon>
        <taxon>Pelagomonadales</taxon>
        <taxon>Aureoumbra</taxon>
    </lineage>
</organism>
<dbReference type="EMBL" id="HBIJ01012229">
    <property type="protein sequence ID" value="CAE0367579.1"/>
    <property type="molecule type" value="Transcribed_RNA"/>
</dbReference>
<accession>A0A7S3NH63</accession>
<feature type="domain" description="Nuclear pore complex protein NUP96 C-terminal" evidence="2">
    <location>
        <begin position="386"/>
        <end position="688"/>
    </location>
</feature>
<protein>
    <recommendedName>
        <fullName evidence="2">Nuclear pore complex protein NUP96 C-terminal domain-containing protein</fullName>
    </recommendedName>
</protein>
<evidence type="ECO:0000313" key="3">
    <source>
        <dbReference type="EMBL" id="CAE0367579.1"/>
    </source>
</evidence>
<feature type="region of interest" description="Disordered" evidence="1">
    <location>
        <begin position="87"/>
        <end position="191"/>
    </location>
</feature>
<dbReference type="Pfam" id="PF12110">
    <property type="entry name" value="Nup96"/>
    <property type="match status" value="1"/>
</dbReference>
<name>A0A7S3NH63_9STRA</name>
<gene>
    <name evidence="3" type="ORF">ALAG00032_LOCUS8336</name>
</gene>
<dbReference type="AlphaFoldDB" id="A0A7S3NH63"/>
<feature type="region of interest" description="Disordered" evidence="1">
    <location>
        <begin position="39"/>
        <end position="61"/>
    </location>
</feature>
<reference evidence="3" key="1">
    <citation type="submission" date="2021-01" db="EMBL/GenBank/DDBJ databases">
        <authorList>
            <person name="Corre E."/>
            <person name="Pelletier E."/>
            <person name="Niang G."/>
            <person name="Scheremetjew M."/>
            <person name="Finn R."/>
            <person name="Kale V."/>
            <person name="Holt S."/>
            <person name="Cochrane G."/>
            <person name="Meng A."/>
            <person name="Brown T."/>
            <person name="Cohen L."/>
        </authorList>
    </citation>
    <scope>NUCLEOTIDE SEQUENCE</scope>
    <source>
        <strain evidence="3">CCMP1510</strain>
    </source>
</reference>
<dbReference type="Gene3D" id="1.25.40.690">
    <property type="match status" value="1"/>
</dbReference>